<dbReference type="EMBL" id="JABBGM010000004">
    <property type="protein sequence ID" value="NML94158.1"/>
    <property type="molecule type" value="Genomic_DNA"/>
</dbReference>
<dbReference type="InterPro" id="IPR032820">
    <property type="entry name" value="ATPase_put"/>
</dbReference>
<dbReference type="PIRSF" id="PIRSF032126">
    <property type="entry name" value="F0F1_ATP_synthase_subunit_I"/>
    <property type="match status" value="1"/>
</dbReference>
<evidence type="ECO:0000313" key="4">
    <source>
        <dbReference type="Proteomes" id="UP000583556"/>
    </source>
</evidence>
<comment type="similarity">
    <text evidence="1">Belongs to the bacterial AtpI family.</text>
</comment>
<evidence type="ECO:0000313" key="3">
    <source>
        <dbReference type="EMBL" id="NML94158.1"/>
    </source>
</evidence>
<keyword evidence="1" id="KW-0406">Ion transport</keyword>
<keyword evidence="2" id="KW-0812">Transmembrane</keyword>
<sequence length="106" mass="11596">MTDDTSDVTPIGEDPRISTLDARLQAARQREDERINKPAPDGSDANYRLGNRVLAELVGGMVGGAFIGWVIDQFAGTKPWGLLVMLFVGVGIAFRNIIRISNQRPE</sequence>
<keyword evidence="1 2" id="KW-0472">Membrane</keyword>
<keyword evidence="2" id="KW-1133">Transmembrane helix</keyword>
<proteinExistence type="inferred from homology"/>
<comment type="function">
    <text evidence="1">A possible function for this protein is to guide the assembly of the membrane sector of the ATPase enzyme complex.</text>
</comment>
<organism evidence="3 4">
    <name type="scientific">Novosphingobium olei</name>
    <dbReference type="NCBI Taxonomy" id="2728851"/>
    <lineage>
        <taxon>Bacteria</taxon>
        <taxon>Pseudomonadati</taxon>
        <taxon>Pseudomonadota</taxon>
        <taxon>Alphaproteobacteria</taxon>
        <taxon>Sphingomonadales</taxon>
        <taxon>Sphingomonadaceae</taxon>
        <taxon>Novosphingobium</taxon>
    </lineage>
</organism>
<dbReference type="Proteomes" id="UP000583556">
    <property type="component" value="Unassembled WGS sequence"/>
</dbReference>
<dbReference type="AlphaFoldDB" id="A0A7Y0BPN1"/>
<dbReference type="Pfam" id="PF09527">
    <property type="entry name" value="ATPase_gene1"/>
    <property type="match status" value="1"/>
</dbReference>
<keyword evidence="1" id="KW-0813">Transport</keyword>
<feature type="transmembrane region" description="Helical" evidence="2">
    <location>
        <begin position="53"/>
        <end position="71"/>
    </location>
</feature>
<evidence type="ECO:0000256" key="1">
    <source>
        <dbReference type="PIRNR" id="PIRNR032126"/>
    </source>
</evidence>
<keyword evidence="4" id="KW-1185">Reference proteome</keyword>
<accession>A0A7Y0BPN1</accession>
<dbReference type="GO" id="GO:0045259">
    <property type="term" value="C:proton-transporting ATP synthase complex"/>
    <property type="evidence" value="ECO:0007669"/>
    <property type="project" value="UniProtKB-UniRule"/>
</dbReference>
<protein>
    <recommendedName>
        <fullName evidence="1">ATP synthase protein I</fullName>
    </recommendedName>
</protein>
<name>A0A7Y0BPN1_9SPHN</name>
<comment type="caution">
    <text evidence="3">The sequence shown here is derived from an EMBL/GenBank/DDBJ whole genome shotgun (WGS) entry which is preliminary data.</text>
</comment>
<dbReference type="InterPro" id="IPR016989">
    <property type="entry name" value="Atp1_alphaprobac"/>
</dbReference>
<dbReference type="RefSeq" id="WP_169493425.1">
    <property type="nucleotide sequence ID" value="NZ_AP029021.1"/>
</dbReference>
<feature type="transmembrane region" description="Helical" evidence="2">
    <location>
        <begin position="77"/>
        <end position="98"/>
    </location>
</feature>
<evidence type="ECO:0000256" key="2">
    <source>
        <dbReference type="SAM" id="Phobius"/>
    </source>
</evidence>
<keyword evidence="1" id="KW-0375">Hydrogen ion transport</keyword>
<dbReference type="GO" id="GO:1902600">
    <property type="term" value="P:proton transmembrane transport"/>
    <property type="evidence" value="ECO:0007669"/>
    <property type="project" value="UniProtKB-KW"/>
</dbReference>
<gene>
    <name evidence="3" type="ORF">HHL27_10835</name>
</gene>
<reference evidence="3 4" key="1">
    <citation type="submission" date="2020-04" db="EMBL/GenBank/DDBJ databases">
        <title>Novosphingobium sp. TW-4 isolated from soil.</title>
        <authorList>
            <person name="Dahal R.H."/>
            <person name="Chaudhary D.K."/>
        </authorList>
    </citation>
    <scope>NUCLEOTIDE SEQUENCE [LARGE SCALE GENOMIC DNA]</scope>
    <source>
        <strain evidence="3 4">TW-4</strain>
    </source>
</reference>